<feature type="domain" description="TACO1/YebC-like second and third" evidence="6">
    <location>
        <begin position="79"/>
        <end position="234"/>
    </location>
</feature>
<comment type="similarity">
    <text evidence="1 5">Belongs to the TACO1 family.</text>
</comment>
<dbReference type="KEGG" id="xcl:G4Z02_07730"/>
<dbReference type="GO" id="GO:0006355">
    <property type="term" value="P:regulation of DNA-templated transcription"/>
    <property type="evidence" value="ECO:0007669"/>
    <property type="project" value="UniProtKB-UniRule"/>
</dbReference>
<dbReference type="PANTHER" id="PTHR12532">
    <property type="entry name" value="TRANSLATIONAL ACTIVATOR OF CYTOCHROME C OXIDASE 1"/>
    <property type="match status" value="1"/>
</dbReference>
<evidence type="ECO:0000256" key="3">
    <source>
        <dbReference type="ARBA" id="ARBA00023125"/>
    </source>
</evidence>
<dbReference type="RefSeq" id="WP_258877438.1">
    <property type="nucleotide sequence ID" value="NZ_CP048914.1"/>
</dbReference>
<evidence type="ECO:0000313" key="9">
    <source>
        <dbReference type="Proteomes" id="UP000514720"/>
    </source>
</evidence>
<dbReference type="InterPro" id="IPR048300">
    <property type="entry name" value="TACO1_YebC-like_2nd/3rd_dom"/>
</dbReference>
<evidence type="ECO:0000256" key="5">
    <source>
        <dbReference type="HAMAP-Rule" id="MF_00693"/>
    </source>
</evidence>
<keyword evidence="5" id="KW-0963">Cytoplasm</keyword>
<dbReference type="HAMAP" id="MF_00693">
    <property type="entry name" value="Transcrip_reg_TACO1"/>
    <property type="match status" value="1"/>
</dbReference>
<dbReference type="SUPFAM" id="SSF75625">
    <property type="entry name" value="YebC-like"/>
    <property type="match status" value="1"/>
</dbReference>
<sequence>MGRKFEVRKAAMAKTMLHKSRLYSRYGKEIYMCAREKGSNPDSNLALKHLIDKAKKEQVPTDVINRNIKKAEQGLGEDYAPVRYEGFGPGGIGIIVDTLTDNVNRTVSEVRNCFTKTDSKLGVNGSVEHGYRHLSYVTVSGLDEETVFETLLMNDLDILEIEEEDGLVEVEANGYDEQRINQALEEAGGTIEESESGWYPHDYIELDADQSKLFHKFMDMINEVEDVQQVYHNAKPIEESD</sequence>
<dbReference type="InterPro" id="IPR029072">
    <property type="entry name" value="YebC-like"/>
</dbReference>
<dbReference type="Pfam" id="PF01709">
    <property type="entry name" value="Transcrip_reg"/>
    <property type="match status" value="1"/>
</dbReference>
<evidence type="ECO:0000256" key="4">
    <source>
        <dbReference type="ARBA" id="ARBA00023163"/>
    </source>
</evidence>
<dbReference type="EMBL" id="CP048914">
    <property type="protein sequence ID" value="QMS85635.1"/>
    <property type="molecule type" value="Genomic_DNA"/>
</dbReference>
<reference evidence="8 9" key="1">
    <citation type="submission" date="2020-02" db="EMBL/GenBank/DDBJ databases">
        <authorList>
            <person name="Zheng R.K."/>
            <person name="Sun C.M."/>
        </authorList>
    </citation>
    <scope>NUCLEOTIDE SEQUENCE [LARGE SCALE GENOMIC DNA]</scope>
    <source>
        <strain evidence="9">zrk13</strain>
    </source>
</reference>
<keyword evidence="3 5" id="KW-0238">DNA-binding</keyword>
<dbReference type="InterPro" id="IPR026564">
    <property type="entry name" value="Transcrip_reg_TACO1-like_dom3"/>
</dbReference>
<dbReference type="Gene3D" id="1.10.10.200">
    <property type="match status" value="1"/>
</dbReference>
<dbReference type="InterPro" id="IPR049083">
    <property type="entry name" value="TACO1_YebC_N"/>
</dbReference>
<keyword evidence="2 5" id="KW-0805">Transcription regulation</keyword>
<proteinExistence type="inferred from homology"/>
<name>A0A7L7KSQ7_9MOLU</name>
<dbReference type="Gene3D" id="3.30.70.980">
    <property type="match status" value="2"/>
</dbReference>
<keyword evidence="4 5" id="KW-0804">Transcription</keyword>
<evidence type="ECO:0000259" key="7">
    <source>
        <dbReference type="Pfam" id="PF20772"/>
    </source>
</evidence>
<accession>A0A7L7KSQ7</accession>
<dbReference type="AlphaFoldDB" id="A0A7L7KSQ7"/>
<dbReference type="Pfam" id="PF20772">
    <property type="entry name" value="TACO1_YebC_N"/>
    <property type="match status" value="1"/>
</dbReference>
<keyword evidence="9" id="KW-1185">Reference proteome</keyword>
<dbReference type="InterPro" id="IPR002876">
    <property type="entry name" value="Transcrip_reg_TACO1-like"/>
</dbReference>
<dbReference type="InterPro" id="IPR017856">
    <property type="entry name" value="Integrase-like_N"/>
</dbReference>
<feature type="domain" description="TACO1/YebC-like N-terminal" evidence="7">
    <location>
        <begin position="3"/>
        <end position="73"/>
    </location>
</feature>
<dbReference type="Proteomes" id="UP000514720">
    <property type="component" value="Chromosome"/>
</dbReference>
<protein>
    <recommendedName>
        <fullName evidence="5">Probable transcriptional regulatory protein G4Z02_07730</fullName>
    </recommendedName>
</protein>
<organism evidence="8 9">
    <name type="scientific">Candidatus Xianfuyuplasma coldseepsis</name>
    <dbReference type="NCBI Taxonomy" id="2782163"/>
    <lineage>
        <taxon>Bacteria</taxon>
        <taxon>Bacillati</taxon>
        <taxon>Mycoplasmatota</taxon>
        <taxon>Mollicutes</taxon>
        <taxon>Candidatus Izemoplasmatales</taxon>
        <taxon>Candidatus Izemoplasmataceae</taxon>
        <taxon>Candidatus Xianfuyuplasma</taxon>
    </lineage>
</organism>
<dbReference type="PANTHER" id="PTHR12532:SF0">
    <property type="entry name" value="TRANSLATIONAL ACTIVATOR OF CYTOCHROME C OXIDASE 1"/>
    <property type="match status" value="1"/>
</dbReference>
<comment type="subcellular location">
    <subcellularLocation>
        <location evidence="5">Cytoplasm</location>
    </subcellularLocation>
</comment>
<evidence type="ECO:0000256" key="1">
    <source>
        <dbReference type="ARBA" id="ARBA00008724"/>
    </source>
</evidence>
<evidence type="ECO:0000313" key="8">
    <source>
        <dbReference type="EMBL" id="QMS85635.1"/>
    </source>
</evidence>
<evidence type="ECO:0000256" key="2">
    <source>
        <dbReference type="ARBA" id="ARBA00023015"/>
    </source>
</evidence>
<dbReference type="NCBIfam" id="NF009044">
    <property type="entry name" value="PRK12378.1"/>
    <property type="match status" value="1"/>
</dbReference>
<dbReference type="GO" id="GO:0003677">
    <property type="term" value="F:DNA binding"/>
    <property type="evidence" value="ECO:0007669"/>
    <property type="project" value="UniProtKB-UniRule"/>
</dbReference>
<dbReference type="GO" id="GO:0005829">
    <property type="term" value="C:cytosol"/>
    <property type="evidence" value="ECO:0007669"/>
    <property type="project" value="TreeGrafter"/>
</dbReference>
<gene>
    <name evidence="8" type="ORF">G4Z02_07730</name>
</gene>
<evidence type="ECO:0000259" key="6">
    <source>
        <dbReference type="Pfam" id="PF01709"/>
    </source>
</evidence>